<evidence type="ECO:0000259" key="2">
    <source>
        <dbReference type="PROSITE" id="PS51462"/>
    </source>
</evidence>
<dbReference type="Gene3D" id="3.40.50.1000">
    <property type="entry name" value="HAD superfamily/HAD-like"/>
    <property type="match status" value="2"/>
</dbReference>
<dbReference type="InterPro" id="IPR023214">
    <property type="entry name" value="HAD_sf"/>
</dbReference>
<protein>
    <submittedName>
        <fullName evidence="3">HAD-IIA family hydrolase</fullName>
    </submittedName>
</protein>
<sequence length="413" mass="45648">MLYDVFDVFLFDLDGVIYVGPEALPGAVEALQRLRSGGKTIRFLTNNPCMTREQTAARLNRLGIEAITDEVISASWATACCLRERQVGSVYVLGDEHLERECREAGLDIVGVNDAEAVVVGWNDDLTLRDIQSAVTRIANGAQFFATNADWSFPGPDGPMMAVGTAVEAIKMASGKAPYIVGKPYPYMFRQALQQVEDWSRAVMFGDTPDADIVGAHRIGISAVLISSGPYTGYSSARDYRKPDAIIPDLRSLWDEELILERWDPPAFPWPDDIKPGVAGIVMDERGRVLLMKRSDNGCWGIPSGHVERGESVEEAIVREIREETGLQVEVKRLVGLYSDPESQVFTYPNGAVSQFVTACFRCVTVGGALVRTGDETLDVNYFEVNRLPDNMLAMHPRWITDALAEESLCIFR</sequence>
<dbReference type="EMBL" id="QYZD01000005">
    <property type="protein sequence ID" value="RJG24787.1"/>
    <property type="molecule type" value="Genomic_DNA"/>
</dbReference>
<dbReference type="InterPro" id="IPR020476">
    <property type="entry name" value="Nudix_hydrolase"/>
</dbReference>
<dbReference type="InterPro" id="IPR000086">
    <property type="entry name" value="NUDIX_hydrolase_dom"/>
</dbReference>
<evidence type="ECO:0000313" key="4">
    <source>
        <dbReference type="Proteomes" id="UP000266177"/>
    </source>
</evidence>
<dbReference type="SUPFAM" id="SSF56784">
    <property type="entry name" value="HAD-like"/>
    <property type="match status" value="1"/>
</dbReference>
<dbReference type="Pfam" id="PF13242">
    <property type="entry name" value="Hydrolase_like"/>
    <property type="match status" value="1"/>
</dbReference>
<accession>A0A3A3GP12</accession>
<dbReference type="GO" id="GO:0005737">
    <property type="term" value="C:cytoplasm"/>
    <property type="evidence" value="ECO:0007669"/>
    <property type="project" value="TreeGrafter"/>
</dbReference>
<dbReference type="AlphaFoldDB" id="A0A3A3GP12"/>
<dbReference type="InterPro" id="IPR015797">
    <property type="entry name" value="NUDIX_hydrolase-like_dom_sf"/>
</dbReference>
<dbReference type="PANTHER" id="PTHR19288">
    <property type="entry name" value="4-NITROPHENYLPHOSPHATASE-RELATED"/>
    <property type="match status" value="1"/>
</dbReference>
<dbReference type="SUPFAM" id="SSF55811">
    <property type="entry name" value="Nudix"/>
    <property type="match status" value="1"/>
</dbReference>
<reference evidence="3 4" key="1">
    <citation type="submission" date="2018-09" db="EMBL/GenBank/DDBJ databases">
        <title>Paenibacillus SK2017-BO5.</title>
        <authorList>
            <person name="Piskunova J.V."/>
            <person name="Dubiley S.A."/>
            <person name="Severinov K.V."/>
        </authorList>
    </citation>
    <scope>NUCLEOTIDE SEQUENCE [LARGE SCALE GENOMIC DNA]</scope>
    <source>
        <strain evidence="3 4">BO5</strain>
    </source>
</reference>
<gene>
    <name evidence="3" type="ORF">DQX05_08035</name>
</gene>
<dbReference type="PROSITE" id="PS00893">
    <property type="entry name" value="NUDIX_BOX"/>
    <property type="match status" value="1"/>
</dbReference>
<dbReference type="Pfam" id="PF13344">
    <property type="entry name" value="Hydrolase_6"/>
    <property type="match status" value="1"/>
</dbReference>
<comment type="caution">
    <text evidence="3">The sequence shown here is derived from an EMBL/GenBank/DDBJ whole genome shotgun (WGS) entry which is preliminary data.</text>
</comment>
<dbReference type="GO" id="GO:0016791">
    <property type="term" value="F:phosphatase activity"/>
    <property type="evidence" value="ECO:0007669"/>
    <property type="project" value="TreeGrafter"/>
</dbReference>
<name>A0A3A3GP12_PANTH</name>
<dbReference type="PROSITE" id="PS51462">
    <property type="entry name" value="NUDIX"/>
    <property type="match status" value="1"/>
</dbReference>
<feature type="domain" description="Nudix hydrolase" evidence="2">
    <location>
        <begin position="273"/>
        <end position="406"/>
    </location>
</feature>
<organism evidence="3 4">
    <name type="scientific">Paenibacillus thiaminolyticus</name>
    <name type="common">Bacillus thiaminolyticus</name>
    <dbReference type="NCBI Taxonomy" id="49283"/>
    <lineage>
        <taxon>Bacteria</taxon>
        <taxon>Bacillati</taxon>
        <taxon>Bacillota</taxon>
        <taxon>Bacilli</taxon>
        <taxon>Bacillales</taxon>
        <taxon>Paenibacillaceae</taxon>
        <taxon>Paenibacillus</taxon>
    </lineage>
</organism>
<dbReference type="InterPro" id="IPR036412">
    <property type="entry name" value="HAD-like_sf"/>
</dbReference>
<dbReference type="Gene3D" id="3.90.79.10">
    <property type="entry name" value="Nucleoside Triphosphate Pyrophosphohydrolase"/>
    <property type="match status" value="1"/>
</dbReference>
<evidence type="ECO:0000256" key="1">
    <source>
        <dbReference type="ARBA" id="ARBA00022801"/>
    </source>
</evidence>
<evidence type="ECO:0000313" key="3">
    <source>
        <dbReference type="EMBL" id="RJG24787.1"/>
    </source>
</evidence>
<dbReference type="NCBIfam" id="TIGR01460">
    <property type="entry name" value="HAD-SF-IIA"/>
    <property type="match status" value="1"/>
</dbReference>
<dbReference type="InterPro" id="IPR020084">
    <property type="entry name" value="NUDIX_hydrolase_CS"/>
</dbReference>
<dbReference type="Proteomes" id="UP000266177">
    <property type="component" value="Unassembled WGS sequence"/>
</dbReference>
<dbReference type="RefSeq" id="WP_119792490.1">
    <property type="nucleotide sequence ID" value="NZ_QYZD01000005.1"/>
</dbReference>
<dbReference type="PANTHER" id="PTHR19288:SF46">
    <property type="entry name" value="HALOACID DEHALOGENASE-LIKE HYDROLASE DOMAIN-CONTAINING PROTEIN 2"/>
    <property type="match status" value="1"/>
</dbReference>
<dbReference type="Pfam" id="PF00293">
    <property type="entry name" value="NUDIX"/>
    <property type="match status" value="1"/>
</dbReference>
<dbReference type="OrthoDB" id="9810449at2"/>
<dbReference type="PRINTS" id="PR00502">
    <property type="entry name" value="NUDIXFAMILY"/>
</dbReference>
<proteinExistence type="predicted"/>
<keyword evidence="1 3" id="KW-0378">Hydrolase</keyword>
<dbReference type="InterPro" id="IPR006357">
    <property type="entry name" value="HAD-SF_hydro_IIA"/>
</dbReference>